<dbReference type="RefSeq" id="WP_281736666.1">
    <property type="nucleotide sequence ID" value="NZ_JAKETQ010000002.1"/>
</dbReference>
<evidence type="ECO:0000256" key="5">
    <source>
        <dbReference type="ARBA" id="ARBA00022840"/>
    </source>
</evidence>
<keyword evidence="6 8" id="KW-0315">Glutamine amidotransferase</keyword>
<gene>
    <name evidence="12" type="primary">asnB</name>
    <name evidence="12" type="ORF">ML536_17025</name>
</gene>
<organism evidence="12 13">
    <name type="scientific">Paradevosia shaoguanensis</name>
    <dbReference type="NCBI Taxonomy" id="1335043"/>
    <lineage>
        <taxon>Bacteria</taxon>
        <taxon>Pseudomonadati</taxon>
        <taxon>Pseudomonadota</taxon>
        <taxon>Alphaproteobacteria</taxon>
        <taxon>Hyphomicrobiales</taxon>
        <taxon>Devosiaceae</taxon>
        <taxon>Paradevosia</taxon>
    </lineage>
</organism>
<evidence type="ECO:0000256" key="9">
    <source>
        <dbReference type="PIRSR" id="PIRSR001589-2"/>
    </source>
</evidence>
<keyword evidence="8" id="KW-0028">Amino-acid biosynthesis</keyword>
<feature type="binding site" evidence="9">
    <location>
        <position position="302"/>
    </location>
    <ligand>
        <name>ATP</name>
        <dbReference type="ChEBI" id="CHEBI:30616"/>
    </ligand>
</feature>
<evidence type="ECO:0000256" key="7">
    <source>
        <dbReference type="ARBA" id="ARBA00048741"/>
    </source>
</evidence>
<keyword evidence="12" id="KW-0436">Ligase</keyword>
<keyword evidence="8" id="KW-0061">Asparagine biosynthesis</keyword>
<evidence type="ECO:0000259" key="11">
    <source>
        <dbReference type="PROSITE" id="PS51278"/>
    </source>
</evidence>
<keyword evidence="13" id="KW-1185">Reference proteome</keyword>
<dbReference type="Pfam" id="PF00733">
    <property type="entry name" value="Asn_synthase"/>
    <property type="match status" value="1"/>
</dbReference>
<dbReference type="EMBL" id="JALAZD010000002">
    <property type="protein sequence ID" value="MCI0128538.1"/>
    <property type="molecule type" value="Genomic_DNA"/>
</dbReference>
<dbReference type="GO" id="GO:0005524">
    <property type="term" value="F:ATP binding"/>
    <property type="evidence" value="ECO:0007669"/>
    <property type="project" value="UniProtKB-KW"/>
</dbReference>
<evidence type="ECO:0000256" key="3">
    <source>
        <dbReference type="ARBA" id="ARBA00012737"/>
    </source>
</evidence>
<proteinExistence type="inferred from homology"/>
<dbReference type="Pfam" id="PF13522">
    <property type="entry name" value="GATase_6"/>
    <property type="match status" value="1"/>
</dbReference>
<dbReference type="EC" id="6.3.5.4" evidence="3"/>
<feature type="active site" description="For GATase activity" evidence="8">
    <location>
        <position position="2"/>
    </location>
</feature>
<accession>A0AA41QQM8</accession>
<dbReference type="NCBIfam" id="TIGR01536">
    <property type="entry name" value="asn_synth_AEB"/>
    <property type="match status" value="1"/>
</dbReference>
<dbReference type="InterPro" id="IPR006426">
    <property type="entry name" value="Asn_synth_AEB"/>
</dbReference>
<dbReference type="InterPro" id="IPR051786">
    <property type="entry name" value="ASN_synthetase/amidase"/>
</dbReference>
<comment type="caution">
    <text evidence="12">The sequence shown here is derived from an EMBL/GenBank/DDBJ whole genome shotgun (WGS) entry which is preliminary data.</text>
</comment>
<evidence type="ECO:0000256" key="8">
    <source>
        <dbReference type="PIRSR" id="PIRSR001589-1"/>
    </source>
</evidence>
<feature type="site" description="Important for beta-aspartyl-AMP intermediate formation" evidence="10">
    <location>
        <position position="377"/>
    </location>
</feature>
<comment type="pathway">
    <text evidence="1">Amino-acid biosynthesis; L-asparagine biosynthesis; L-asparagine from L-aspartate (L-Gln route): step 1/1.</text>
</comment>
<comment type="catalytic activity">
    <reaction evidence="7">
        <text>L-aspartate + L-glutamine + ATP + H2O = L-asparagine + L-glutamate + AMP + diphosphate + H(+)</text>
        <dbReference type="Rhea" id="RHEA:12228"/>
        <dbReference type="ChEBI" id="CHEBI:15377"/>
        <dbReference type="ChEBI" id="CHEBI:15378"/>
        <dbReference type="ChEBI" id="CHEBI:29985"/>
        <dbReference type="ChEBI" id="CHEBI:29991"/>
        <dbReference type="ChEBI" id="CHEBI:30616"/>
        <dbReference type="ChEBI" id="CHEBI:33019"/>
        <dbReference type="ChEBI" id="CHEBI:58048"/>
        <dbReference type="ChEBI" id="CHEBI:58359"/>
        <dbReference type="ChEBI" id="CHEBI:456215"/>
        <dbReference type="EC" id="6.3.5.4"/>
    </reaction>
</comment>
<dbReference type="InterPro" id="IPR001962">
    <property type="entry name" value="Asn_synthase"/>
</dbReference>
<dbReference type="SUPFAM" id="SSF56235">
    <property type="entry name" value="N-terminal nucleophile aminohydrolases (Ntn hydrolases)"/>
    <property type="match status" value="1"/>
</dbReference>
<evidence type="ECO:0000256" key="2">
    <source>
        <dbReference type="ARBA" id="ARBA00005752"/>
    </source>
</evidence>
<dbReference type="GO" id="GO:0006529">
    <property type="term" value="P:asparagine biosynthetic process"/>
    <property type="evidence" value="ECO:0007669"/>
    <property type="project" value="UniProtKB-KW"/>
</dbReference>
<feature type="domain" description="Glutamine amidotransferase type-2" evidence="11">
    <location>
        <begin position="2"/>
        <end position="217"/>
    </location>
</feature>
<evidence type="ECO:0000256" key="1">
    <source>
        <dbReference type="ARBA" id="ARBA00005187"/>
    </source>
</evidence>
<sequence length="654" mass="72092">MCGIAGILTAPGKHAPQGALEAITDRIRHRGPDSSGLYRDQDATLEFGHTRLAIVDLSPGGAQPMVSASGRFVIVMNGEIYNYPDLRRRLDETVSPAWRGTSDTEVLLVACEAWGIEAALKQAEGMFALALWDRKEHALTLARDRFGEKPLYVGETDEGIVFASQLGAILAYPGFVGREDEQAIEMFLALSYIPEPLTPYRNVWKLPPGTTVRLLPGQQRAEPVAYWTAAQAIAESRLRVQSDQLGTEDVVQQIEQRLHTAVGNQMVADVPLGAFLSGGIDSSLVVALMQAQSARPVKTFTIGFKDEAYNEAHHARAIARHLGTDHTEVMLDWADALSLVEKLPEIYDEPFADSSQLPTRLVSAVARRSVTVCLSGDGGDEVFAGYNRHRLAMRYTKIRSMIPASLRGPAAGVLTFAAQPRMAGAINVARRMVGSGQTRLASEKLNKISSALRAESDLDLYLGLVRRDEGLVTSDALRNLLIHEYRDVSASANSLSETMMLLDTLTYLPGDILAKVDRAAMSVALETRVPYLDHHLFGLAWALPMTEKIKGNSTKAVLRRMLSRYVPTELFERPKAGFGVPIESWLRGQLRDWAEVGLARFRQANPKYNDIVARARDEFYAGKGHLHHFLWNVLMLQAWQEKYRGASAAGPDPR</sequence>
<dbReference type="Proteomes" id="UP001156140">
    <property type="component" value="Unassembled WGS sequence"/>
</dbReference>
<dbReference type="GO" id="GO:0005829">
    <property type="term" value="C:cytosol"/>
    <property type="evidence" value="ECO:0007669"/>
    <property type="project" value="TreeGrafter"/>
</dbReference>
<dbReference type="AlphaFoldDB" id="A0AA41QQM8"/>
<dbReference type="GO" id="GO:0004066">
    <property type="term" value="F:asparagine synthase (glutamine-hydrolyzing) activity"/>
    <property type="evidence" value="ECO:0007669"/>
    <property type="project" value="UniProtKB-EC"/>
</dbReference>
<dbReference type="InterPro" id="IPR029055">
    <property type="entry name" value="Ntn_hydrolases_N"/>
</dbReference>
<dbReference type="PROSITE" id="PS51278">
    <property type="entry name" value="GATASE_TYPE_2"/>
    <property type="match status" value="1"/>
</dbReference>
<feature type="binding site" evidence="9">
    <location>
        <begin position="375"/>
        <end position="376"/>
    </location>
    <ligand>
        <name>ATP</name>
        <dbReference type="ChEBI" id="CHEBI:30616"/>
    </ligand>
</feature>
<dbReference type="CDD" id="cd00712">
    <property type="entry name" value="AsnB"/>
    <property type="match status" value="1"/>
</dbReference>
<dbReference type="InterPro" id="IPR014729">
    <property type="entry name" value="Rossmann-like_a/b/a_fold"/>
</dbReference>
<dbReference type="CDD" id="cd01991">
    <property type="entry name" value="Asn_synthase_B_C"/>
    <property type="match status" value="1"/>
</dbReference>
<keyword evidence="5 9" id="KW-0067">ATP-binding</keyword>
<protein>
    <recommendedName>
        <fullName evidence="3">asparagine synthase (glutamine-hydrolyzing)</fullName>
        <ecNumber evidence="3">6.3.5.4</ecNumber>
    </recommendedName>
</protein>
<dbReference type="InterPro" id="IPR017932">
    <property type="entry name" value="GATase_2_dom"/>
</dbReference>
<evidence type="ECO:0000313" key="13">
    <source>
        <dbReference type="Proteomes" id="UP001156140"/>
    </source>
</evidence>
<dbReference type="PIRSF" id="PIRSF001589">
    <property type="entry name" value="Asn_synthetase_glu-h"/>
    <property type="match status" value="1"/>
</dbReference>
<keyword evidence="4 9" id="KW-0547">Nucleotide-binding</keyword>
<evidence type="ECO:0000256" key="4">
    <source>
        <dbReference type="ARBA" id="ARBA00022741"/>
    </source>
</evidence>
<name>A0AA41QQM8_9HYPH</name>
<feature type="binding site" evidence="9">
    <location>
        <position position="103"/>
    </location>
    <ligand>
        <name>L-glutamine</name>
        <dbReference type="ChEBI" id="CHEBI:58359"/>
    </ligand>
</feature>
<evidence type="ECO:0000256" key="10">
    <source>
        <dbReference type="PIRSR" id="PIRSR001589-3"/>
    </source>
</evidence>
<dbReference type="Gene3D" id="3.40.50.620">
    <property type="entry name" value="HUPs"/>
    <property type="match status" value="1"/>
</dbReference>
<dbReference type="PANTHER" id="PTHR43284">
    <property type="entry name" value="ASPARAGINE SYNTHETASE (GLUTAMINE-HYDROLYZING)"/>
    <property type="match status" value="1"/>
</dbReference>
<evidence type="ECO:0000256" key="6">
    <source>
        <dbReference type="ARBA" id="ARBA00022962"/>
    </source>
</evidence>
<dbReference type="SUPFAM" id="SSF52402">
    <property type="entry name" value="Adenine nucleotide alpha hydrolases-like"/>
    <property type="match status" value="1"/>
</dbReference>
<evidence type="ECO:0000313" key="12">
    <source>
        <dbReference type="EMBL" id="MCI0128538.1"/>
    </source>
</evidence>
<dbReference type="InterPro" id="IPR033738">
    <property type="entry name" value="AsnB_N"/>
</dbReference>
<dbReference type="Gene3D" id="3.60.20.10">
    <property type="entry name" value="Glutamine Phosphoribosylpyrophosphate, subunit 1, domain 1"/>
    <property type="match status" value="1"/>
</dbReference>
<reference evidence="12" key="1">
    <citation type="submission" date="2022-03" db="EMBL/GenBank/DDBJ databases">
        <title>The complete genome sequence of a Methyloterrigena soli.</title>
        <authorList>
            <person name="Zi Z."/>
        </authorList>
    </citation>
    <scope>NUCLEOTIDE SEQUENCE</scope>
    <source>
        <strain evidence="12">M48</strain>
    </source>
</reference>
<comment type="similarity">
    <text evidence="2">Belongs to the asparagine synthetase family.</text>
</comment>
<dbReference type="PANTHER" id="PTHR43284:SF1">
    <property type="entry name" value="ASPARAGINE SYNTHETASE"/>
    <property type="match status" value="1"/>
</dbReference>